<evidence type="ECO:0000256" key="1">
    <source>
        <dbReference type="ARBA" id="ARBA00022729"/>
    </source>
</evidence>
<evidence type="ECO:0000313" key="3">
    <source>
        <dbReference type="EMBL" id="BCU03398.1"/>
    </source>
</evidence>
<reference evidence="3" key="1">
    <citation type="submission" date="2021-04" db="EMBL/GenBank/DDBJ databases">
        <title>Draft Genome Sequence of Pandoravirus japonicus, Isolated from the Sabaishi River of Niigata, Japan.</title>
        <authorList>
            <person name="Hosokawa N."/>
            <person name="Takahashi H."/>
            <person name="Aoki K."/>
            <person name="Takemura M."/>
        </authorList>
    </citation>
    <scope>NUCLEOTIDE SEQUENCE</scope>
</reference>
<dbReference type="SUPFAM" id="SSF56784">
    <property type="entry name" value="HAD-like"/>
    <property type="match status" value="1"/>
</dbReference>
<evidence type="ECO:0000313" key="4">
    <source>
        <dbReference type="Proteomes" id="UP001253637"/>
    </source>
</evidence>
<dbReference type="Proteomes" id="UP001253637">
    <property type="component" value="Segment"/>
</dbReference>
<feature type="compositionally biased region" description="Low complexity" evidence="2">
    <location>
        <begin position="51"/>
        <end position="61"/>
    </location>
</feature>
<feature type="region of interest" description="Disordered" evidence="2">
    <location>
        <begin position="47"/>
        <end position="79"/>
    </location>
</feature>
<evidence type="ECO:0000256" key="2">
    <source>
        <dbReference type="SAM" id="MobiDB-lite"/>
    </source>
</evidence>
<sequence>MYPVHASPTGRMAVPVRTRRVSFDPVAAGTTGQTTERALTMFDARTRRGSMDSPMTPSSSPVWSTTLGRPQPAPASPSWTTGLDAAAPAWRLATPTPHAAAAPGLLHQQDPAALKAAVDAYMTSPTYDRFVESLCADATRAIDDCLRDLDGARVAGARVRRGSRDPYAAIAVPSERVPLAIFDVDDTLLSSHPGRRHRFAAHLLSAGARMPPAYLPPIDPVVRLYRSLRARGVRTAILTGRRSTNEAVTLDNLRWAGVDGWDHAIFRAAGTPEQHMDAVDYKSRQRARLAAAGYRIVANVGDQHSDLHGGNSGVAVKLPNPMHTIP</sequence>
<keyword evidence="1" id="KW-0732">Signal</keyword>
<dbReference type="EMBL" id="LC625835">
    <property type="protein sequence ID" value="BCU03398.1"/>
    <property type="molecule type" value="Genomic_DNA"/>
</dbReference>
<protein>
    <submittedName>
        <fullName evidence="3">Haloacid dehydrogenase</fullName>
    </submittedName>
</protein>
<organism evidence="3 4">
    <name type="scientific">Pandoravirus japonicus</name>
    <dbReference type="NCBI Taxonomy" id="2823154"/>
    <lineage>
        <taxon>Viruses</taxon>
        <taxon>Pandoravirus</taxon>
    </lineage>
</organism>
<proteinExistence type="predicted"/>
<name>A0A811BNH0_9VIRU</name>
<dbReference type="InterPro" id="IPR023214">
    <property type="entry name" value="HAD_sf"/>
</dbReference>
<dbReference type="InterPro" id="IPR005519">
    <property type="entry name" value="Acid_phosphat_B-like"/>
</dbReference>
<dbReference type="Gene3D" id="3.40.50.1000">
    <property type="entry name" value="HAD superfamily/HAD-like"/>
    <property type="match status" value="1"/>
</dbReference>
<dbReference type="PANTHER" id="PTHR31284">
    <property type="entry name" value="ACID PHOSPHATASE-LIKE PROTEIN"/>
    <property type="match status" value="1"/>
</dbReference>
<dbReference type="Pfam" id="PF03767">
    <property type="entry name" value="Acid_phosphat_B"/>
    <property type="match status" value="1"/>
</dbReference>
<accession>A0A811BNH0</accession>
<dbReference type="InterPro" id="IPR036412">
    <property type="entry name" value="HAD-like_sf"/>
</dbReference>
<dbReference type="PANTHER" id="PTHR31284:SF10">
    <property type="entry name" value="ACID PHOSPHATASE-LIKE PROTEIN"/>
    <property type="match status" value="1"/>
</dbReference>